<comment type="caution">
    <text evidence="1">The sequence shown here is derived from an EMBL/GenBank/DDBJ whole genome shotgun (WGS) entry which is preliminary data.</text>
</comment>
<reference evidence="1 2" key="1">
    <citation type="submission" date="2019-03" db="EMBL/GenBank/DDBJ databases">
        <title>Genomic Encyclopedia of Type Strains, Phase IV (KMG-IV): sequencing the most valuable type-strain genomes for metagenomic binning, comparative biology and taxonomic classification.</title>
        <authorList>
            <person name="Goeker M."/>
        </authorList>
    </citation>
    <scope>NUCLEOTIDE SEQUENCE [LARGE SCALE GENOMIC DNA]</scope>
    <source>
        <strain evidence="1 2">DSM 100059</strain>
    </source>
</reference>
<organism evidence="1 2">
    <name type="scientific">Dinghuibacter silviterrae</name>
    <dbReference type="NCBI Taxonomy" id="1539049"/>
    <lineage>
        <taxon>Bacteria</taxon>
        <taxon>Pseudomonadati</taxon>
        <taxon>Bacteroidota</taxon>
        <taxon>Chitinophagia</taxon>
        <taxon>Chitinophagales</taxon>
        <taxon>Chitinophagaceae</taxon>
        <taxon>Dinghuibacter</taxon>
    </lineage>
</organism>
<accession>A0A4R8DH34</accession>
<protein>
    <submittedName>
        <fullName evidence="1">Uncharacterized protein</fullName>
    </submittedName>
</protein>
<dbReference type="Proteomes" id="UP000294498">
    <property type="component" value="Unassembled WGS sequence"/>
</dbReference>
<dbReference type="AlphaFoldDB" id="A0A4R8DH34"/>
<evidence type="ECO:0000313" key="1">
    <source>
        <dbReference type="EMBL" id="TDW96718.1"/>
    </source>
</evidence>
<keyword evidence="2" id="KW-1185">Reference proteome</keyword>
<dbReference type="EMBL" id="SODV01000002">
    <property type="protein sequence ID" value="TDW96718.1"/>
    <property type="molecule type" value="Genomic_DNA"/>
</dbReference>
<gene>
    <name evidence="1" type="ORF">EDB95_4554</name>
</gene>
<sequence>MPPLIALGCALFFLVYRVIRQVLLPTFVRKGNLLSSLFLLFTGLTEHLIGFGEAVGRVPRTIRKPFAGQETLLKAWTFSRKYLRQGLLIATWALFVLSSLEWSGRTTTVDTAASTSSGTVAATGTAASGQQAIRQTETRVVADTHARPERVTPSRCALPSLHADATPLWLRWCTLRL</sequence>
<evidence type="ECO:0000313" key="2">
    <source>
        <dbReference type="Proteomes" id="UP000294498"/>
    </source>
</evidence>
<proteinExistence type="predicted"/>
<name>A0A4R8DH34_9BACT</name>